<reference evidence="1" key="1">
    <citation type="journal article" date="2020" name="Nature">
        <title>Giant virus diversity and host interactions through global metagenomics.</title>
        <authorList>
            <person name="Schulz F."/>
            <person name="Roux S."/>
            <person name="Paez-Espino D."/>
            <person name="Jungbluth S."/>
            <person name="Walsh D.A."/>
            <person name="Denef V.J."/>
            <person name="McMahon K.D."/>
            <person name="Konstantinidis K.T."/>
            <person name="Eloe-Fadrosh E.A."/>
            <person name="Kyrpides N.C."/>
            <person name="Woyke T."/>
        </authorList>
    </citation>
    <scope>NUCLEOTIDE SEQUENCE</scope>
    <source>
        <strain evidence="1">GVMAG-S-3300012000-53</strain>
    </source>
</reference>
<sequence>MTSFEERRASYVSSNSDEMNTLALLLQAYSKEKLNTALIDKCMNDYNANKVAKKDNDFNLIMMIRLLYLSSLNNMPETETLYSHMNTAFKDQKFWLTKNEQEQCFWSENHMICYLSSWFLWLQYSNQTDKQCNDLLITYMTAKTKYLFYECFSQVYNMYTLSALLNLYDFSKNAQIKDLAKSCIDILIEHFLQIITLNGSIYCASARTYNRCKISSDGNNCNKLMYLLTGLNGEKTISTIGAFFSTTSYVPTQDYSRYHSKYDKTIKISHDEKDFDTIYKNLSFVDKTVFQWSAGNYFNSENIADTVKLMDNYNLWSHKHFKLDPYATILKIVPKDVLTYSSNTVESFTGGSPLCDINYHIYNNNYFTLTSMENYKKGKLGAQQFPWVANVGGVSVFTQSGKISTIGDLHEVIGNSHLPYVKQNKNVLMAMYNPDDLIRYSKVQANLDLTVYLNWSGFDNEERMVNKRWFFGEKITNNTSVFIAVYSTDGISDNADKTISNSAALQGWAVIVSDSFEYKDFRTFKESVLKKMKISFKEIKSKNAISKILSLETYYCGNLEFNDINMEMKWKL</sequence>
<proteinExistence type="predicted"/>
<protein>
    <submittedName>
        <fullName evidence="1">Uncharacterized protein</fullName>
    </submittedName>
</protein>
<dbReference type="AlphaFoldDB" id="A0A6C0KHS2"/>
<accession>A0A6C0KHS2</accession>
<name>A0A6C0KHS2_9ZZZZ</name>
<dbReference type="EMBL" id="MN740888">
    <property type="protein sequence ID" value="QHU16706.1"/>
    <property type="molecule type" value="Genomic_DNA"/>
</dbReference>
<organism evidence="1">
    <name type="scientific">viral metagenome</name>
    <dbReference type="NCBI Taxonomy" id="1070528"/>
    <lineage>
        <taxon>unclassified sequences</taxon>
        <taxon>metagenomes</taxon>
        <taxon>organismal metagenomes</taxon>
    </lineage>
</organism>
<evidence type="ECO:0000313" key="1">
    <source>
        <dbReference type="EMBL" id="QHU16706.1"/>
    </source>
</evidence>